<evidence type="ECO:0000313" key="11">
    <source>
        <dbReference type="Proteomes" id="UP001501074"/>
    </source>
</evidence>
<dbReference type="InterPro" id="IPR041796">
    <property type="entry name" value="Mre11_N"/>
</dbReference>
<proteinExistence type="inferred from homology"/>
<dbReference type="InterPro" id="IPR029052">
    <property type="entry name" value="Metallo-depent_PP-like"/>
</dbReference>
<keyword evidence="11" id="KW-1185">Reference proteome</keyword>
<dbReference type="Pfam" id="PF00149">
    <property type="entry name" value="Metallophos"/>
    <property type="match status" value="1"/>
</dbReference>
<reference evidence="11" key="1">
    <citation type="journal article" date="2019" name="Int. J. Syst. Evol. Microbiol.">
        <title>The Global Catalogue of Microorganisms (GCM) 10K type strain sequencing project: providing services to taxonomists for standard genome sequencing and annotation.</title>
        <authorList>
            <consortium name="The Broad Institute Genomics Platform"/>
            <consortium name="The Broad Institute Genome Sequencing Center for Infectious Disease"/>
            <person name="Wu L."/>
            <person name="Ma J."/>
        </authorList>
    </citation>
    <scope>NUCLEOTIDE SEQUENCE [LARGE SCALE GENOMIC DNA]</scope>
    <source>
        <strain evidence="11">JCM 16902</strain>
    </source>
</reference>
<comment type="function">
    <text evidence="7">SbcCD cleaves DNA hairpin structures. These structures can inhibit DNA replication and are intermediates in certain DNA recombination reactions. The complex acts as a 3'-&gt;5' double strand exonuclease that can open hairpins. It also has a 5' single-strand endonuclease activity.</text>
</comment>
<evidence type="ECO:0000259" key="9">
    <source>
        <dbReference type="Pfam" id="PF12320"/>
    </source>
</evidence>
<keyword evidence="6 7" id="KW-0269">Exonuclease</keyword>
<comment type="subunit">
    <text evidence="2 7">Heterodimer of SbcC and SbcD.</text>
</comment>
<dbReference type="InterPro" id="IPR026843">
    <property type="entry name" value="SbcD_C"/>
</dbReference>
<keyword evidence="5 7" id="KW-0378">Hydrolase</keyword>
<dbReference type="InterPro" id="IPR004593">
    <property type="entry name" value="SbcD"/>
</dbReference>
<dbReference type="CDD" id="cd00840">
    <property type="entry name" value="MPP_Mre11_N"/>
    <property type="match status" value="1"/>
</dbReference>
<evidence type="ECO:0000256" key="2">
    <source>
        <dbReference type="ARBA" id="ARBA00011322"/>
    </source>
</evidence>
<feature type="domain" description="Nuclease SbcCD subunit D C-terminal" evidence="9">
    <location>
        <begin position="279"/>
        <end position="363"/>
    </location>
</feature>
<dbReference type="InterPro" id="IPR050535">
    <property type="entry name" value="DNA_Repair-Maintenance_Comp"/>
</dbReference>
<evidence type="ECO:0000256" key="6">
    <source>
        <dbReference type="ARBA" id="ARBA00022839"/>
    </source>
</evidence>
<evidence type="ECO:0000259" key="8">
    <source>
        <dbReference type="Pfam" id="PF00149"/>
    </source>
</evidence>
<dbReference type="NCBIfam" id="TIGR00619">
    <property type="entry name" value="sbcd"/>
    <property type="match status" value="1"/>
</dbReference>
<evidence type="ECO:0000313" key="10">
    <source>
        <dbReference type="EMBL" id="GAA3623274.1"/>
    </source>
</evidence>
<evidence type="ECO:0000256" key="3">
    <source>
        <dbReference type="ARBA" id="ARBA00013365"/>
    </source>
</evidence>
<keyword evidence="7" id="KW-0255">Endonuclease</keyword>
<name>A0ABP7A1T3_9ACTN</name>
<dbReference type="Proteomes" id="UP001501074">
    <property type="component" value="Unassembled WGS sequence"/>
</dbReference>
<evidence type="ECO:0000256" key="5">
    <source>
        <dbReference type="ARBA" id="ARBA00022801"/>
    </source>
</evidence>
<dbReference type="PANTHER" id="PTHR30337">
    <property type="entry name" value="COMPONENT OF ATP-DEPENDENT DSDNA EXONUCLEASE"/>
    <property type="match status" value="1"/>
</dbReference>
<evidence type="ECO:0000256" key="1">
    <source>
        <dbReference type="ARBA" id="ARBA00010555"/>
    </source>
</evidence>
<keyword evidence="7" id="KW-0233">DNA recombination</keyword>
<dbReference type="PANTHER" id="PTHR30337:SF0">
    <property type="entry name" value="NUCLEASE SBCCD SUBUNIT D"/>
    <property type="match status" value="1"/>
</dbReference>
<dbReference type="EMBL" id="BAAAZO010000009">
    <property type="protein sequence ID" value="GAA3623274.1"/>
    <property type="molecule type" value="Genomic_DNA"/>
</dbReference>
<comment type="similarity">
    <text evidence="1 7">Belongs to the SbcD family.</text>
</comment>
<dbReference type="InterPro" id="IPR004843">
    <property type="entry name" value="Calcineurin-like_PHP"/>
</dbReference>
<accession>A0ABP7A1T3</accession>
<dbReference type="GO" id="GO:0004527">
    <property type="term" value="F:exonuclease activity"/>
    <property type="evidence" value="ECO:0007669"/>
    <property type="project" value="UniProtKB-KW"/>
</dbReference>
<dbReference type="RefSeq" id="WP_231481324.1">
    <property type="nucleotide sequence ID" value="NZ_BAAAZO010000009.1"/>
</dbReference>
<evidence type="ECO:0000256" key="7">
    <source>
        <dbReference type="RuleBase" id="RU363069"/>
    </source>
</evidence>
<organism evidence="10 11">
    <name type="scientific">Kineosporia mesophila</name>
    <dbReference type="NCBI Taxonomy" id="566012"/>
    <lineage>
        <taxon>Bacteria</taxon>
        <taxon>Bacillati</taxon>
        <taxon>Actinomycetota</taxon>
        <taxon>Actinomycetes</taxon>
        <taxon>Kineosporiales</taxon>
        <taxon>Kineosporiaceae</taxon>
        <taxon>Kineosporia</taxon>
    </lineage>
</organism>
<dbReference type="Gene3D" id="3.60.21.10">
    <property type="match status" value="1"/>
</dbReference>
<evidence type="ECO:0000256" key="4">
    <source>
        <dbReference type="ARBA" id="ARBA00022722"/>
    </source>
</evidence>
<keyword evidence="4 7" id="KW-0540">Nuclease</keyword>
<gene>
    <name evidence="7" type="primary">sbcD</name>
    <name evidence="10" type="ORF">GCM10022223_45310</name>
</gene>
<dbReference type="Pfam" id="PF12320">
    <property type="entry name" value="SbcD_C"/>
    <property type="match status" value="1"/>
</dbReference>
<sequence>MKFLHTSDWHVGKQLKGRDRLDEQKAVLREIVEVARTHEVDAVLVSGDLYENAVPGASAQQLVVHTLMSLRDLGCEVIALAGNHDHPGSFDAYRPLMGRAGITLLGNIRRPGSGGVVKFKARSDGQDTSVALLPFLSQRYAVRAAHLMTQTPAESSGAYDQMVREILGALCGEFHDDTVNLAMAHLTMTNGAFGGGERMAQSIFEYSVPATVFPAECSYAALGHLHRRQTLPAACPVVYSGAPLAVDFGEQDNPSVVCIVEATASTPAKITDVPITSARRLRTVNGTVAELEAMADDLGDDYLRVLVREPARAGLREAVSDVLPNALEVRIDPEFTGSAERSARHRDRTTGSPQELFERYMEQSGAKDDAVSRLFAQLSDEVTASDAADRTEMPA</sequence>
<dbReference type="SUPFAM" id="SSF56300">
    <property type="entry name" value="Metallo-dependent phosphatases"/>
    <property type="match status" value="1"/>
</dbReference>
<feature type="domain" description="Calcineurin-like phosphoesterase" evidence="8">
    <location>
        <begin position="1"/>
        <end position="200"/>
    </location>
</feature>
<comment type="caution">
    <text evidence="10">The sequence shown here is derived from an EMBL/GenBank/DDBJ whole genome shotgun (WGS) entry which is preliminary data.</text>
</comment>
<protein>
    <recommendedName>
        <fullName evidence="3 7">Nuclease SbcCD subunit D</fullName>
    </recommendedName>
</protein>
<keyword evidence="7" id="KW-0235">DNA replication</keyword>